<dbReference type="Proteomes" id="UP001628220">
    <property type="component" value="Unassembled WGS sequence"/>
</dbReference>
<sequence>MRVIGGALAGRRFNIDPKLKLRPTTDMAKEALFNMLSARFDLGGRVLDLFSGTGAIGIEFASRGASKVLCVEKVARHAASLRKLISVAGLEDIMEVRVADALRFITYSADESLPPFDFIFADPPYNLNELVTIPEKVFASTLLSDRGIFILEHPKEYDFETHPYFRIHRSYSAVNFSLFSRSNCF</sequence>
<dbReference type="EMBL" id="BAAFSF010000001">
    <property type="protein sequence ID" value="GAB1251729.1"/>
    <property type="molecule type" value="Genomic_DNA"/>
</dbReference>
<gene>
    <name evidence="3" type="ORF">Tsumi_08330</name>
</gene>
<dbReference type="GO" id="GO:0008168">
    <property type="term" value="F:methyltransferase activity"/>
    <property type="evidence" value="ECO:0007669"/>
    <property type="project" value="UniProtKB-KW"/>
</dbReference>
<dbReference type="PANTHER" id="PTHR43542">
    <property type="entry name" value="METHYLTRANSFERASE"/>
    <property type="match status" value="1"/>
</dbReference>
<evidence type="ECO:0000313" key="3">
    <source>
        <dbReference type="EMBL" id="GAB1251729.1"/>
    </source>
</evidence>
<dbReference type="PROSITE" id="PS00092">
    <property type="entry name" value="N6_MTASE"/>
    <property type="match status" value="1"/>
</dbReference>
<keyword evidence="1 3" id="KW-0489">Methyltransferase</keyword>
<keyword evidence="4" id="KW-1185">Reference proteome</keyword>
<dbReference type="Gene3D" id="3.40.50.150">
    <property type="entry name" value="Vaccinia Virus protein VP39"/>
    <property type="match status" value="1"/>
</dbReference>
<evidence type="ECO:0000256" key="1">
    <source>
        <dbReference type="ARBA" id="ARBA00022603"/>
    </source>
</evidence>
<dbReference type="InterPro" id="IPR004398">
    <property type="entry name" value="RNA_MeTrfase_RsmD"/>
</dbReference>
<dbReference type="Pfam" id="PF03602">
    <property type="entry name" value="Cons_hypoth95"/>
    <property type="match status" value="1"/>
</dbReference>
<dbReference type="SUPFAM" id="SSF53335">
    <property type="entry name" value="S-adenosyl-L-methionine-dependent methyltransferases"/>
    <property type="match status" value="1"/>
</dbReference>
<dbReference type="PIRSF" id="PIRSF004553">
    <property type="entry name" value="CHP00095"/>
    <property type="match status" value="1"/>
</dbReference>
<evidence type="ECO:0000256" key="2">
    <source>
        <dbReference type="ARBA" id="ARBA00022679"/>
    </source>
</evidence>
<comment type="caution">
    <text evidence="3">The sequence shown here is derived from an EMBL/GenBank/DDBJ whole genome shotgun (WGS) entry which is preliminary data.</text>
</comment>
<organism evidence="3 4">
    <name type="scientific">Porphyromonas miyakawae</name>
    <dbReference type="NCBI Taxonomy" id="3137470"/>
    <lineage>
        <taxon>Bacteria</taxon>
        <taxon>Pseudomonadati</taxon>
        <taxon>Bacteroidota</taxon>
        <taxon>Bacteroidia</taxon>
        <taxon>Bacteroidales</taxon>
        <taxon>Porphyromonadaceae</taxon>
        <taxon>Porphyromonas</taxon>
    </lineage>
</organism>
<protein>
    <submittedName>
        <fullName evidence="3">RsmD family RNA methyltransferase</fullName>
    </submittedName>
</protein>
<dbReference type="RefSeq" id="WP_411915533.1">
    <property type="nucleotide sequence ID" value="NZ_BAAFSF010000001.1"/>
</dbReference>
<keyword evidence="2" id="KW-0808">Transferase</keyword>
<dbReference type="InterPro" id="IPR002052">
    <property type="entry name" value="DNA_methylase_N6_adenine_CS"/>
</dbReference>
<dbReference type="PANTHER" id="PTHR43542:SF1">
    <property type="entry name" value="METHYLTRANSFERASE"/>
    <property type="match status" value="1"/>
</dbReference>
<dbReference type="GO" id="GO:0032259">
    <property type="term" value="P:methylation"/>
    <property type="evidence" value="ECO:0007669"/>
    <property type="project" value="UniProtKB-KW"/>
</dbReference>
<reference evidence="3 4" key="1">
    <citation type="journal article" date="2025" name="Int. J. Syst. Evol. Microbiol.">
        <title>Desulfovibrio falkowii sp. nov., Porphyromonas miyakawae sp. nov., Mediterraneibacter flintii sp. nov. and Owariibacterium komagatae gen. nov., sp. nov., isolated from human faeces.</title>
        <authorList>
            <person name="Hamaguchi T."/>
            <person name="Ohara M."/>
            <person name="Hisatomi A."/>
            <person name="Sekiguchi K."/>
            <person name="Takeda J.I."/>
            <person name="Ueyama J."/>
            <person name="Ito M."/>
            <person name="Nishiwaki H."/>
            <person name="Ogi T."/>
            <person name="Hirayama M."/>
            <person name="Ohkuma M."/>
            <person name="Sakamoto M."/>
            <person name="Ohno K."/>
        </authorList>
    </citation>
    <scope>NUCLEOTIDE SEQUENCE [LARGE SCALE GENOMIC DNA]</scope>
    <source>
        <strain evidence="3 4">13CB11C</strain>
    </source>
</reference>
<name>A0ABQ0E217_9PORP</name>
<accession>A0ABQ0E217</accession>
<dbReference type="CDD" id="cd02440">
    <property type="entry name" value="AdoMet_MTases"/>
    <property type="match status" value="1"/>
</dbReference>
<proteinExistence type="predicted"/>
<evidence type="ECO:0000313" key="4">
    <source>
        <dbReference type="Proteomes" id="UP001628220"/>
    </source>
</evidence>
<dbReference type="InterPro" id="IPR029063">
    <property type="entry name" value="SAM-dependent_MTases_sf"/>
</dbReference>